<dbReference type="Pfam" id="PF13739">
    <property type="entry name" value="PdaC"/>
    <property type="match status" value="1"/>
</dbReference>
<feature type="domain" description="Deacetylase PdaC" evidence="3">
    <location>
        <begin position="89"/>
        <end position="169"/>
    </location>
</feature>
<feature type="domain" description="DUF3298" evidence="2">
    <location>
        <begin position="196"/>
        <end position="278"/>
    </location>
</feature>
<dbReference type="InterPro" id="IPR025303">
    <property type="entry name" value="PdaC"/>
</dbReference>
<comment type="caution">
    <text evidence="4">The sequence shown here is derived from an EMBL/GenBank/DDBJ whole genome shotgun (WGS) entry which is preliminary data.</text>
</comment>
<proteinExistence type="predicted"/>
<sequence length="286" mass="33477">MKKINKIDELKMEYESIPIPERLKYVVNDAIESKKKYKQNQQRWLITAASLCLVIGAVNISPVFAENLEQIPVIGSVVKIINFSNYEIKENGYEASIKVPKIEGLDNKELEYKLNKEFETQGKQMYNQYLEEIKSLKEGSKIGNKEVKSWYEIQTDNDDILSLVIYNYSAEGSSDTKRKFYNIDKHNQTILTLQGIFKNEDYIKVISENIKQQMKDQMKKDENKYYWLDEEIDPEINFKSIKKDQQFYINENKELVISFDKYEVGPGSMGVVEFVIPNEVIKPLMN</sequence>
<dbReference type="Pfam" id="PF11738">
    <property type="entry name" value="DUF3298"/>
    <property type="match status" value="1"/>
</dbReference>
<accession>A0ABN1M1B3</accession>
<dbReference type="EMBL" id="BAAACP010000004">
    <property type="protein sequence ID" value="GAA0862812.1"/>
    <property type="molecule type" value="Genomic_DNA"/>
</dbReference>
<dbReference type="Gene3D" id="3.90.640.20">
    <property type="entry name" value="Heat-shock cognate protein, ATPase"/>
    <property type="match status" value="1"/>
</dbReference>
<dbReference type="Gene3D" id="3.30.565.40">
    <property type="entry name" value="Fervidobacterium nodosum Rt17-B1 like"/>
    <property type="match status" value="1"/>
</dbReference>
<feature type="transmembrane region" description="Helical" evidence="1">
    <location>
        <begin position="44"/>
        <end position="65"/>
    </location>
</feature>
<dbReference type="InterPro" id="IPR021729">
    <property type="entry name" value="DUF3298"/>
</dbReference>
<dbReference type="Proteomes" id="UP001400965">
    <property type="component" value="Unassembled WGS sequence"/>
</dbReference>
<dbReference type="RefSeq" id="WP_346043218.1">
    <property type="nucleotide sequence ID" value="NZ_BAAACP010000004.1"/>
</dbReference>
<keyword evidence="1" id="KW-1133">Transmembrane helix</keyword>
<evidence type="ECO:0000259" key="3">
    <source>
        <dbReference type="Pfam" id="PF13739"/>
    </source>
</evidence>
<protein>
    <submittedName>
        <fullName evidence="4">Anti-sigma-V factor rsiV</fullName>
    </submittedName>
</protein>
<dbReference type="InterPro" id="IPR037126">
    <property type="entry name" value="PdaC/RsiV-like_sf"/>
</dbReference>
<evidence type="ECO:0000313" key="4">
    <source>
        <dbReference type="EMBL" id="GAA0862812.1"/>
    </source>
</evidence>
<keyword evidence="1" id="KW-0472">Membrane</keyword>
<name>A0ABN1M1B3_9FIRM</name>
<evidence type="ECO:0000313" key="5">
    <source>
        <dbReference type="Proteomes" id="UP001400965"/>
    </source>
</evidence>
<evidence type="ECO:0000259" key="2">
    <source>
        <dbReference type="Pfam" id="PF11738"/>
    </source>
</evidence>
<keyword evidence="1" id="KW-0812">Transmembrane</keyword>
<organism evidence="4 5">
    <name type="scientific">Paraclostridium tenue</name>
    <dbReference type="NCBI Taxonomy" id="1737"/>
    <lineage>
        <taxon>Bacteria</taxon>
        <taxon>Bacillati</taxon>
        <taxon>Bacillota</taxon>
        <taxon>Clostridia</taxon>
        <taxon>Peptostreptococcales</taxon>
        <taxon>Peptostreptococcaceae</taxon>
        <taxon>Paraclostridium</taxon>
    </lineage>
</organism>
<gene>
    <name evidence="4" type="ORF">GCM10008917_09690</name>
</gene>
<keyword evidence="5" id="KW-1185">Reference proteome</keyword>
<evidence type="ECO:0000256" key="1">
    <source>
        <dbReference type="SAM" id="Phobius"/>
    </source>
</evidence>
<reference evidence="4 5" key="1">
    <citation type="journal article" date="2019" name="Int. J. Syst. Evol. Microbiol.">
        <title>The Global Catalogue of Microorganisms (GCM) 10K type strain sequencing project: providing services to taxonomists for standard genome sequencing and annotation.</title>
        <authorList>
            <consortium name="The Broad Institute Genomics Platform"/>
            <consortium name="The Broad Institute Genome Sequencing Center for Infectious Disease"/>
            <person name="Wu L."/>
            <person name="Ma J."/>
        </authorList>
    </citation>
    <scope>NUCLEOTIDE SEQUENCE [LARGE SCALE GENOMIC DNA]</scope>
    <source>
        <strain evidence="4 5">JCM 6486</strain>
    </source>
</reference>